<dbReference type="AlphaFoldDB" id="A0A6B0RU73"/>
<dbReference type="Proteomes" id="UP000322234">
    <property type="component" value="Unassembled WGS sequence"/>
</dbReference>
<sequence length="1114" mass="129806">MSRKVSKASKKMNISSSLESEDISLETTIPTDDISSSEEQDGKIKITRQLIERKELLHNIQLLKIELSQKNMMIDNLKVDYLTKIEELEEKLNDALHQKQLLALRLDNQLTFQQKDARKYQELMKQEMETILLRQKQLEETNLQLREKAGDIRRNLRDFELTEEQYMKLKSFPEDQLSIPEYVSIRFYELVNPLRKEISELQVKKNDLAEELSANKGQLKQLTETYEEDRRNYSELQIRCQRLALELADTKQLIQQGDYRQENYDKVKSERDALEQEATDLRRKYEILEASHITQAKERSELSKEVATLQQTVTLLQKDKEYLNRQNMELSVRCAHEEDRLERLQAQLEETKKAREEMYEKYVTSRQDLHRYKTEYENKLRDELEQIKLKTNQEIDQLRSASREMYERENRNLREARDNAVAEKDRAVMAEKNALEKHDQLLDRYRELQLSAESKVTEFLHQSKIKSFESERAQLLQEETARNLTQCQLECEKYQKKLEVLTKEFYSLQASSEKRITELQAQNSDHKARLDTYEKLEKELDEIIMQTAEIDDEVEAERVLFSYGYGANVPTTAKRRLKQSVHLARRVLQLEKQNSLVLKDLDHQKNQVTQLSQELDRANSLLNQTQQPYRYLIESVRQRDSKIDSLKKCITELEKDVSNLNKEKSALQQMKDQMALDLEQLLNHREELAAMKQIITHMRSKRSKDNLLFTKMESKNVTENQKSKTLNAPKEPEDNVFIPKPTLFTRCEMEKYLTPQLPPVSIIPEHKKYRRDSASVVDQFFTDSEGLPYSINMNVFLPDITHLRTGLYKSQRPCVTHIKTEPVTIFSHQSETTAPPPAPTQALPEFTSIFSSHQTAAPEVNNIFIKQELPTPDLHLSVPPQQGHLYQLLNTPDLDMPSSTNQTAVMDTLNVSMSAAMAGLNTHTSAVPPTAMKQFQSMPPCTYTMPSQFLPQQATYFPPSPPSSEPGSPDRQAEMLQNLTPPPSYAATIASKLAIHNPNLPATLPVTSQNIQPVRYNRRSNPDLEKRRIHYCDYPGCTKVYTKSSHLKAHLRTHTGEKPYKCTWEGCDWRFARSDELTRHYRKHTGAKPFQCGVCNRSFSRSDHLALHMKRHQN</sequence>
<keyword evidence="6" id="KW-0539">Nucleus</keyword>
<feature type="domain" description="C2H2-type" evidence="10">
    <location>
        <begin position="1060"/>
        <end position="1089"/>
    </location>
</feature>
<dbReference type="GO" id="GO:0005634">
    <property type="term" value="C:nucleus"/>
    <property type="evidence" value="ECO:0007669"/>
    <property type="project" value="UniProtKB-SubCell"/>
</dbReference>
<dbReference type="Gene3D" id="3.30.160.60">
    <property type="entry name" value="Classic Zinc Finger"/>
    <property type="match status" value="3"/>
</dbReference>
<dbReference type="PROSITE" id="PS50157">
    <property type="entry name" value="ZINC_FINGER_C2H2_2"/>
    <property type="match status" value="3"/>
</dbReference>
<keyword evidence="8" id="KW-0175">Coiled coil</keyword>
<evidence type="ECO:0000259" key="10">
    <source>
        <dbReference type="PROSITE" id="PS50157"/>
    </source>
</evidence>
<dbReference type="GO" id="GO:0005815">
    <property type="term" value="C:microtubule organizing center"/>
    <property type="evidence" value="ECO:0007669"/>
    <property type="project" value="TreeGrafter"/>
</dbReference>
<evidence type="ECO:0000256" key="3">
    <source>
        <dbReference type="ARBA" id="ARBA00022737"/>
    </source>
</evidence>
<dbReference type="FunFam" id="3.30.160.60:FF:000463">
    <property type="entry name" value="Krueppel-like factor 5"/>
    <property type="match status" value="1"/>
</dbReference>
<dbReference type="CDD" id="cd21579">
    <property type="entry name" value="KLF5_N"/>
    <property type="match status" value="1"/>
</dbReference>
<keyword evidence="3" id="KW-0677">Repeat</keyword>
<dbReference type="PANTHER" id="PTHR18950:SF1">
    <property type="entry name" value="PROGESTERONE-INDUCED-BLOCKING FACTOR 1"/>
    <property type="match status" value="1"/>
</dbReference>
<evidence type="ECO:0000256" key="7">
    <source>
        <dbReference type="PROSITE-ProRule" id="PRU00042"/>
    </source>
</evidence>
<dbReference type="InterPro" id="IPR013087">
    <property type="entry name" value="Znf_C2H2_type"/>
</dbReference>
<organism evidence="11 12">
    <name type="scientific">Bos mutus</name>
    <name type="common">wild yak</name>
    <dbReference type="NCBI Taxonomy" id="72004"/>
    <lineage>
        <taxon>Eukaryota</taxon>
        <taxon>Metazoa</taxon>
        <taxon>Chordata</taxon>
        <taxon>Craniata</taxon>
        <taxon>Vertebrata</taxon>
        <taxon>Euteleostomi</taxon>
        <taxon>Mammalia</taxon>
        <taxon>Eutheria</taxon>
        <taxon>Laurasiatheria</taxon>
        <taxon>Artiodactyla</taxon>
        <taxon>Ruminantia</taxon>
        <taxon>Pecora</taxon>
        <taxon>Bovidae</taxon>
        <taxon>Bovinae</taxon>
        <taxon>Bos</taxon>
    </lineage>
</organism>
<dbReference type="EMBL" id="VBQZ03000095">
    <property type="protein sequence ID" value="MXQ93600.1"/>
    <property type="molecule type" value="Genomic_DNA"/>
</dbReference>
<feature type="coiled-coil region" evidence="8">
    <location>
        <begin position="78"/>
        <end position="155"/>
    </location>
</feature>
<dbReference type="InterPro" id="IPR026205">
    <property type="entry name" value="PIBF1"/>
</dbReference>
<reference evidence="11" key="1">
    <citation type="submission" date="2019-10" db="EMBL/GenBank/DDBJ databases">
        <title>The sequence and de novo assembly of the wild yak genome.</title>
        <authorList>
            <person name="Liu Y."/>
        </authorList>
    </citation>
    <scope>NUCLEOTIDE SEQUENCE [LARGE SCALE GENOMIC DNA]</scope>
    <source>
        <strain evidence="11">WY2019</strain>
    </source>
</reference>
<feature type="domain" description="C2H2-type" evidence="10">
    <location>
        <begin position="1030"/>
        <end position="1059"/>
    </location>
</feature>
<dbReference type="GO" id="GO:0060271">
    <property type="term" value="P:cilium assembly"/>
    <property type="evidence" value="ECO:0007669"/>
    <property type="project" value="TreeGrafter"/>
</dbReference>
<keyword evidence="5" id="KW-0862">Zinc</keyword>
<evidence type="ECO:0000313" key="11">
    <source>
        <dbReference type="EMBL" id="MXQ93600.1"/>
    </source>
</evidence>
<dbReference type="FunFam" id="3.30.160.60:FF:000018">
    <property type="entry name" value="Krueppel-like factor 15"/>
    <property type="match status" value="1"/>
</dbReference>
<dbReference type="SUPFAM" id="SSF57667">
    <property type="entry name" value="beta-beta-alpha zinc fingers"/>
    <property type="match status" value="2"/>
</dbReference>
<evidence type="ECO:0000256" key="4">
    <source>
        <dbReference type="ARBA" id="ARBA00022771"/>
    </source>
</evidence>
<dbReference type="InterPro" id="IPR036236">
    <property type="entry name" value="Znf_C2H2_sf"/>
</dbReference>
<comment type="caution">
    <text evidence="11">The sequence shown here is derived from an EMBL/GenBank/DDBJ whole genome shotgun (WGS) entry which is preliminary data.</text>
</comment>
<feature type="coiled-coil region" evidence="8">
    <location>
        <begin position="601"/>
        <end position="687"/>
    </location>
</feature>
<evidence type="ECO:0000256" key="1">
    <source>
        <dbReference type="ARBA" id="ARBA00004123"/>
    </source>
</evidence>
<evidence type="ECO:0000313" key="12">
    <source>
        <dbReference type="Proteomes" id="UP000322234"/>
    </source>
</evidence>
<dbReference type="PANTHER" id="PTHR18950">
    <property type="entry name" value="PROGESTERONE-INDUCED BLOCKING FACTOR 1"/>
    <property type="match status" value="1"/>
</dbReference>
<gene>
    <name evidence="11" type="ORF">E5288_WYG018898</name>
</gene>
<feature type="domain" description="C2H2-type" evidence="10">
    <location>
        <begin position="1090"/>
        <end position="1114"/>
    </location>
</feature>
<evidence type="ECO:0000256" key="8">
    <source>
        <dbReference type="SAM" id="Coils"/>
    </source>
</evidence>
<evidence type="ECO:0000256" key="6">
    <source>
        <dbReference type="ARBA" id="ARBA00023242"/>
    </source>
</evidence>
<feature type="region of interest" description="Disordered" evidence="9">
    <location>
        <begin position="952"/>
        <end position="982"/>
    </location>
</feature>
<keyword evidence="4 7" id="KW-0863">Zinc-finger</keyword>
<protein>
    <recommendedName>
        <fullName evidence="10">C2H2-type domain-containing protein</fullName>
    </recommendedName>
</protein>
<name>A0A6B0RU73_9CETA</name>
<evidence type="ECO:0000256" key="2">
    <source>
        <dbReference type="ARBA" id="ARBA00022723"/>
    </source>
</evidence>
<proteinExistence type="predicted"/>
<comment type="subcellular location">
    <subcellularLocation>
        <location evidence="1">Nucleus</location>
    </subcellularLocation>
</comment>
<dbReference type="GO" id="GO:0008270">
    <property type="term" value="F:zinc ion binding"/>
    <property type="evidence" value="ECO:0007669"/>
    <property type="project" value="UniProtKB-KW"/>
</dbReference>
<evidence type="ECO:0000256" key="9">
    <source>
        <dbReference type="SAM" id="MobiDB-lite"/>
    </source>
</evidence>
<keyword evidence="12" id="KW-1185">Reference proteome</keyword>
<evidence type="ECO:0000256" key="5">
    <source>
        <dbReference type="ARBA" id="ARBA00022833"/>
    </source>
</evidence>
<keyword evidence="2" id="KW-0479">Metal-binding</keyword>
<accession>A0A6B0RU73</accession>
<feature type="coiled-coil region" evidence="8">
    <location>
        <begin position="191"/>
        <end position="433"/>
    </location>
</feature>
<dbReference type="PROSITE" id="PS00028">
    <property type="entry name" value="ZINC_FINGER_C2H2_1"/>
    <property type="match status" value="3"/>
</dbReference>
<dbReference type="SMART" id="SM00355">
    <property type="entry name" value="ZnF_C2H2"/>
    <property type="match status" value="3"/>
</dbReference>
<dbReference type="Pfam" id="PF00096">
    <property type="entry name" value="zf-C2H2"/>
    <property type="match status" value="3"/>
</dbReference>
<dbReference type="FunFam" id="3.30.160.60:FF:000021">
    <property type="entry name" value="Basic krueppel-like factor 3"/>
    <property type="match status" value="1"/>
</dbReference>
<feature type="coiled-coil region" evidence="8">
    <location>
        <begin position="477"/>
        <end position="553"/>
    </location>
</feature>